<dbReference type="Pfam" id="PF00067">
    <property type="entry name" value="p450"/>
    <property type="match status" value="1"/>
</dbReference>
<dbReference type="SUPFAM" id="SSF48264">
    <property type="entry name" value="Cytochrome P450"/>
    <property type="match status" value="1"/>
</dbReference>
<gene>
    <name evidence="2" type="ORF">PMZ80_004637</name>
</gene>
<dbReference type="InterPro" id="IPR050121">
    <property type="entry name" value="Cytochrome_P450_monoxygenase"/>
</dbReference>
<evidence type="ECO:0000313" key="2">
    <source>
        <dbReference type="EMBL" id="KAK5943629.1"/>
    </source>
</evidence>
<dbReference type="RefSeq" id="XP_064731719.1">
    <property type="nucleotide sequence ID" value="XM_064873061.1"/>
</dbReference>
<name>A0ABR0RU95_9EURO</name>
<dbReference type="InterPro" id="IPR036396">
    <property type="entry name" value="Cyt_P450_sf"/>
</dbReference>
<proteinExistence type="inferred from homology"/>
<dbReference type="Gene3D" id="1.10.630.10">
    <property type="entry name" value="Cytochrome P450"/>
    <property type="match status" value="1"/>
</dbReference>
<dbReference type="InterPro" id="IPR002401">
    <property type="entry name" value="Cyt_P450_E_grp-I"/>
</dbReference>
<accession>A0ABR0RU95</accession>
<comment type="caution">
    <text evidence="2">The sequence shown here is derived from an EMBL/GenBank/DDBJ whole genome shotgun (WGS) entry which is preliminary data.</text>
</comment>
<evidence type="ECO:0000313" key="3">
    <source>
        <dbReference type="Proteomes" id="UP001334248"/>
    </source>
</evidence>
<dbReference type="EMBL" id="JAVHJV010000004">
    <property type="protein sequence ID" value="KAK5943629.1"/>
    <property type="molecule type" value="Genomic_DNA"/>
</dbReference>
<evidence type="ECO:0008006" key="4">
    <source>
        <dbReference type="Google" id="ProtNLM"/>
    </source>
</evidence>
<dbReference type="Proteomes" id="UP001334248">
    <property type="component" value="Unassembled WGS sequence"/>
</dbReference>
<dbReference type="PANTHER" id="PTHR24305">
    <property type="entry name" value="CYTOCHROME P450"/>
    <property type="match status" value="1"/>
</dbReference>
<reference evidence="2 3" key="1">
    <citation type="journal article" date="2023" name="Res Sq">
        <title>Genomic and morphological characterization of Knufia obscura isolated from the Mars 2020 spacecraft assembly facility.</title>
        <authorList>
            <person name="Chander A.M."/>
            <person name="Teixeira M.M."/>
            <person name="Singh N.K."/>
            <person name="Williams M.P."/>
            <person name="Parker C.W."/>
            <person name="Leo P."/>
            <person name="Stajich J.E."/>
            <person name="Torok T."/>
            <person name="Tighe S."/>
            <person name="Mason C.E."/>
            <person name="Venkateswaran K."/>
        </authorList>
    </citation>
    <scope>NUCLEOTIDE SEQUENCE [LARGE SCALE GENOMIC DNA]</scope>
    <source>
        <strain evidence="2 3">CCFEE 5817</strain>
    </source>
</reference>
<dbReference type="GeneID" id="89998086"/>
<dbReference type="InterPro" id="IPR001128">
    <property type="entry name" value="Cyt_P450"/>
</dbReference>
<comment type="similarity">
    <text evidence="1">Belongs to the cytochrome P450 family.</text>
</comment>
<keyword evidence="3" id="KW-1185">Reference proteome</keyword>
<protein>
    <recommendedName>
        <fullName evidence="4">Cytochrome P450</fullName>
    </recommendedName>
</protein>
<dbReference type="PRINTS" id="PR00463">
    <property type="entry name" value="EP450I"/>
</dbReference>
<dbReference type="PRINTS" id="PR00385">
    <property type="entry name" value="P450"/>
</dbReference>
<dbReference type="CDD" id="cd11069">
    <property type="entry name" value="CYP_FUM15-like"/>
    <property type="match status" value="1"/>
</dbReference>
<dbReference type="PANTHER" id="PTHR24305:SF166">
    <property type="entry name" value="CYTOCHROME P450 12A4, MITOCHONDRIAL-RELATED"/>
    <property type="match status" value="1"/>
</dbReference>
<evidence type="ECO:0000256" key="1">
    <source>
        <dbReference type="ARBA" id="ARBA00010617"/>
    </source>
</evidence>
<organism evidence="2 3">
    <name type="scientific">Knufia obscura</name>
    <dbReference type="NCBI Taxonomy" id="1635080"/>
    <lineage>
        <taxon>Eukaryota</taxon>
        <taxon>Fungi</taxon>
        <taxon>Dikarya</taxon>
        <taxon>Ascomycota</taxon>
        <taxon>Pezizomycotina</taxon>
        <taxon>Eurotiomycetes</taxon>
        <taxon>Chaetothyriomycetidae</taxon>
        <taxon>Chaetothyriales</taxon>
        <taxon>Trichomeriaceae</taxon>
        <taxon>Knufia</taxon>
    </lineage>
</organism>
<sequence>MRYQVPFVPLLCAAAATGLLVAKIFDSAPYTVLSSSLGVGLAAYTLYTSYVYPFYVSQLRHIPTVPGCPLWGRFFAIITSECGIPAREWHANYGGVVRYFFPFGAERLSIADDEAIKQMTVKNPYNYPKPARARAWMRPVLGDGVLLAEGHVHVQQRKALTPAFSISSIRSLMPVFWEKALHMANLWEVEMKRASHETKSFEVLEWLNRATLDIIGKAGLGTEINSLDNPETLLRQAYKACFDFSLQARIINSLAAFTQLVRLVPSKTNRDIAFARDTILTRATTIIHQKQVEAAEKKDSKTKDIIGLIVKDNMTASAEDSLTIEAMRDQVMTFLGAGHDTTATSVAWTLMLLSKHPAVQHRLRQEIKEYMPFLFDDAKRFDGDEVTKADVDLLPYVEHVCKEALRFIPSIPMTVRQAREDDYMAGYYIPAGTTVYLMANAINRLESYWGATANQFDPDRWRKLPPTYTTNAFMTFLQGPRGCIGRKFAEVEMKALLCSLLSKFTFELDATFPDPEELKMWRLVLRPRDGVNLIVRPLKS</sequence>